<reference evidence="10 11" key="1">
    <citation type="journal article" date="2018" name="Front. Microbiol.">
        <title>Hydrolytic Capabilities as a Key to Environmental Success: Chitinolytic and Cellulolytic Acidobacteria From Acidic Sub-arctic Soils and Boreal Peatlands.</title>
        <authorList>
            <person name="Belova S.E."/>
            <person name="Ravin N.V."/>
            <person name="Pankratov T.A."/>
            <person name="Rakitin A.L."/>
            <person name="Ivanova A.A."/>
            <person name="Beletsky A.V."/>
            <person name="Mardanov A.V."/>
            <person name="Sinninghe Damste J.S."/>
            <person name="Dedysh S.N."/>
        </authorList>
    </citation>
    <scope>NUCLEOTIDE SEQUENCE [LARGE SCALE GENOMIC DNA]</scope>
    <source>
        <strain evidence="10 11">SBC82</strain>
    </source>
</reference>
<evidence type="ECO:0000313" key="10">
    <source>
        <dbReference type="EMBL" id="AXC10232.1"/>
    </source>
</evidence>
<accession>A0A2Z5FU56</accession>
<evidence type="ECO:0000256" key="2">
    <source>
        <dbReference type="ARBA" id="ARBA00022448"/>
    </source>
</evidence>
<protein>
    <submittedName>
        <fullName evidence="10">2-keto-3-deoxygluconate permease (KDG permease)</fullName>
    </submittedName>
</protein>
<evidence type="ECO:0000256" key="8">
    <source>
        <dbReference type="ARBA" id="ARBA00023136"/>
    </source>
</evidence>
<evidence type="ECO:0000313" key="11">
    <source>
        <dbReference type="Proteomes" id="UP000253606"/>
    </source>
</evidence>
<keyword evidence="7 9" id="KW-1133">Transmembrane helix</keyword>
<keyword evidence="3" id="KW-1003">Cell membrane</keyword>
<keyword evidence="2" id="KW-0813">Transport</keyword>
<dbReference type="AlphaFoldDB" id="A0A2Z5FU56"/>
<sequence length="127" mass="13226">MIGEQPIRVGWFAGVSALAVVAAINDTNGGLYIALMGEFGRPEDAGAYSMMALESGPFFTMVTLGIAGLSGFPWQTLVGAILPLAAGVTLGNLDPDLRDFLSKAMPALIPPPSIDDQESSKVGQCNR</sequence>
<evidence type="ECO:0000256" key="3">
    <source>
        <dbReference type="ARBA" id="ARBA00022475"/>
    </source>
</evidence>
<keyword evidence="11" id="KW-1185">Reference proteome</keyword>
<dbReference type="Proteomes" id="UP000253606">
    <property type="component" value="Chromosome"/>
</dbReference>
<evidence type="ECO:0000256" key="6">
    <source>
        <dbReference type="ARBA" id="ARBA00022847"/>
    </source>
</evidence>
<dbReference type="GO" id="GO:0016020">
    <property type="term" value="C:membrane"/>
    <property type="evidence" value="ECO:0007669"/>
    <property type="project" value="InterPro"/>
</dbReference>
<comment type="similarity">
    <text evidence="1">Belongs to the KdgT transporter family.</text>
</comment>
<dbReference type="InterPro" id="IPR004684">
    <property type="entry name" value="2keto-3dGluconate_permease"/>
</dbReference>
<keyword evidence="8 9" id="KW-0472">Membrane</keyword>
<proteinExistence type="inferred from homology"/>
<gene>
    <name evidence="10" type="ORF">ACPOL_0875</name>
</gene>
<name>A0A2Z5FU56_9BACT</name>
<dbReference type="Pfam" id="PF03812">
    <property type="entry name" value="KdgT"/>
    <property type="match status" value="1"/>
</dbReference>
<evidence type="ECO:0000256" key="1">
    <source>
        <dbReference type="ARBA" id="ARBA00006430"/>
    </source>
</evidence>
<evidence type="ECO:0000256" key="5">
    <source>
        <dbReference type="ARBA" id="ARBA00022692"/>
    </source>
</evidence>
<evidence type="ECO:0000256" key="7">
    <source>
        <dbReference type="ARBA" id="ARBA00022989"/>
    </source>
</evidence>
<keyword evidence="5 9" id="KW-0812">Transmembrane</keyword>
<feature type="transmembrane region" description="Helical" evidence="9">
    <location>
        <begin position="47"/>
        <end position="68"/>
    </location>
</feature>
<keyword evidence="6" id="KW-0769">Symport</keyword>
<dbReference type="GO" id="GO:0015649">
    <property type="term" value="F:2-keto-3-deoxygluconate:proton symporter activity"/>
    <property type="evidence" value="ECO:0007669"/>
    <property type="project" value="InterPro"/>
</dbReference>
<evidence type="ECO:0000256" key="9">
    <source>
        <dbReference type="SAM" id="Phobius"/>
    </source>
</evidence>
<evidence type="ECO:0000256" key="4">
    <source>
        <dbReference type="ARBA" id="ARBA00022597"/>
    </source>
</evidence>
<keyword evidence="4" id="KW-0762">Sugar transport</keyword>
<feature type="transmembrane region" description="Helical" evidence="9">
    <location>
        <begin position="74"/>
        <end position="93"/>
    </location>
</feature>
<feature type="transmembrane region" description="Helical" evidence="9">
    <location>
        <begin position="12"/>
        <end position="35"/>
    </location>
</feature>
<organism evidence="10 11">
    <name type="scientific">Acidisarcina polymorpha</name>
    <dbReference type="NCBI Taxonomy" id="2211140"/>
    <lineage>
        <taxon>Bacteria</taxon>
        <taxon>Pseudomonadati</taxon>
        <taxon>Acidobacteriota</taxon>
        <taxon>Terriglobia</taxon>
        <taxon>Terriglobales</taxon>
        <taxon>Acidobacteriaceae</taxon>
        <taxon>Acidisarcina</taxon>
    </lineage>
</organism>
<dbReference type="KEGG" id="abas:ACPOL_0875"/>
<dbReference type="EMBL" id="CP030840">
    <property type="protein sequence ID" value="AXC10232.1"/>
    <property type="molecule type" value="Genomic_DNA"/>
</dbReference>